<comment type="similarity">
    <text evidence="3">Belongs to the lysine N(6)-hydroxylase/L-ornithine N(5)-oxygenase family.</text>
</comment>
<keyword evidence="8" id="KW-0521">NADP</keyword>
<dbReference type="InterPro" id="IPR025700">
    <property type="entry name" value="Lys/Orn_oxygenase"/>
</dbReference>
<evidence type="ECO:0000256" key="1">
    <source>
        <dbReference type="ARBA" id="ARBA00001974"/>
    </source>
</evidence>
<evidence type="ECO:0000256" key="14">
    <source>
        <dbReference type="ARBA" id="ARBA00032738"/>
    </source>
</evidence>
<dbReference type="EMBL" id="JBHUKU010000004">
    <property type="protein sequence ID" value="MFD2458807.1"/>
    <property type="molecule type" value="Genomic_DNA"/>
</dbReference>
<evidence type="ECO:0000313" key="17">
    <source>
        <dbReference type="Proteomes" id="UP001597419"/>
    </source>
</evidence>
<comment type="catalytic activity">
    <reaction evidence="15">
        <text>L-lysine + NADPH + O2 = N(6)-hydroxy-L-lysine + NADP(+) + H2O</text>
        <dbReference type="Rhea" id="RHEA:23228"/>
        <dbReference type="ChEBI" id="CHEBI:15377"/>
        <dbReference type="ChEBI" id="CHEBI:15379"/>
        <dbReference type="ChEBI" id="CHEBI:32551"/>
        <dbReference type="ChEBI" id="CHEBI:57783"/>
        <dbReference type="ChEBI" id="CHEBI:57820"/>
        <dbReference type="ChEBI" id="CHEBI:58349"/>
        <dbReference type="EC" id="1.14.13.59"/>
    </reaction>
</comment>
<reference evidence="17" key="1">
    <citation type="journal article" date="2019" name="Int. J. Syst. Evol. Microbiol.">
        <title>The Global Catalogue of Microorganisms (GCM) 10K type strain sequencing project: providing services to taxonomists for standard genome sequencing and annotation.</title>
        <authorList>
            <consortium name="The Broad Institute Genomics Platform"/>
            <consortium name="The Broad Institute Genome Sequencing Center for Infectious Disease"/>
            <person name="Wu L."/>
            <person name="Ma J."/>
        </authorList>
    </citation>
    <scope>NUCLEOTIDE SEQUENCE [LARGE SCALE GENOMIC DNA]</scope>
    <source>
        <strain evidence="17">CGMCC 4.7643</strain>
    </source>
</reference>
<evidence type="ECO:0000256" key="2">
    <source>
        <dbReference type="ARBA" id="ARBA00004924"/>
    </source>
</evidence>
<evidence type="ECO:0000256" key="7">
    <source>
        <dbReference type="ARBA" id="ARBA00022827"/>
    </source>
</evidence>
<comment type="cofactor">
    <cofactor evidence="1">
        <name>FAD</name>
        <dbReference type="ChEBI" id="CHEBI:57692"/>
    </cofactor>
</comment>
<comment type="caution">
    <text evidence="16">The sequence shown here is derived from an EMBL/GenBank/DDBJ whole genome shotgun (WGS) entry which is preliminary data.</text>
</comment>
<dbReference type="PANTHER" id="PTHR42802:SF1">
    <property type="entry name" value="L-ORNITHINE N(5)-MONOOXYGENASE"/>
    <property type="match status" value="1"/>
</dbReference>
<evidence type="ECO:0000256" key="5">
    <source>
        <dbReference type="ARBA" id="ARBA00016406"/>
    </source>
</evidence>
<sequence length="433" mass="46645">MRIHDVAGVGIGPFNLSLAALAQPVDGLDVALFEARQEFRWHPGLLVEGATLQVPFLADLVSLVDPTSPLSFLNYLRERGRLLPFYFAERFHLPRAEYDDYGRWAVARIPGCHFGHEVTGVRWVADRKAFELTISGAEPVLARSVVLGVGSVPSVPEPLRRFVGDPGSLALHSADYLAHRDALLAAASVTVVGSGQSGAEVFLDLLRSRSTVDGLRWVARTPAFAPMEYSKLGLEQFTPDYTAFFHDLPEAVRDELLPAQWQLYKGIDAETIAAIHDELYRRSVGGGWPGATLTPGVEIVSASTVDDGFALEVRHVQQARTATVRTAAIVAATGYAETPTGPLLAGLGDAVRRDTRGRLKIGADYRVELDPAIGGALFVQNAEKHTHGPGAPDLGLGAWRAAAILNAVCGRPVYELPARTAFTTFGLGNGQER</sequence>
<organism evidence="16 17">
    <name type="scientific">Amycolatopsis samaneae</name>
    <dbReference type="NCBI Taxonomy" id="664691"/>
    <lineage>
        <taxon>Bacteria</taxon>
        <taxon>Bacillati</taxon>
        <taxon>Actinomycetota</taxon>
        <taxon>Actinomycetes</taxon>
        <taxon>Pseudonocardiales</taxon>
        <taxon>Pseudonocardiaceae</taxon>
        <taxon>Amycolatopsis</taxon>
    </lineage>
</organism>
<dbReference type="SUPFAM" id="SSF51905">
    <property type="entry name" value="FAD/NAD(P)-binding domain"/>
    <property type="match status" value="1"/>
</dbReference>
<protein>
    <recommendedName>
        <fullName evidence="5">L-lysine N6-monooxygenase MbtG</fullName>
        <ecNumber evidence="4">1.14.13.59</ecNumber>
    </recommendedName>
    <alternativeName>
        <fullName evidence="14">Lysine 6-N-hydroxylase</fullName>
    </alternativeName>
    <alternativeName>
        <fullName evidence="13">Lysine N6-hydroxylase</fullName>
    </alternativeName>
    <alternativeName>
        <fullName evidence="11">Lysine-N-oxygenase</fullName>
    </alternativeName>
    <alternativeName>
        <fullName evidence="12">Mycobactin synthase protein G</fullName>
    </alternativeName>
</protein>
<keyword evidence="10" id="KW-0503">Monooxygenase</keyword>
<evidence type="ECO:0000313" key="16">
    <source>
        <dbReference type="EMBL" id="MFD2458807.1"/>
    </source>
</evidence>
<proteinExistence type="inferred from homology"/>
<dbReference type="RefSeq" id="WP_345387311.1">
    <property type="nucleotide sequence ID" value="NZ_BAABHG010000002.1"/>
</dbReference>
<keyword evidence="6" id="KW-0285">Flavoprotein</keyword>
<dbReference type="EC" id="1.14.13.59" evidence="4"/>
<evidence type="ECO:0000256" key="15">
    <source>
        <dbReference type="ARBA" id="ARBA00048407"/>
    </source>
</evidence>
<dbReference type="Gene3D" id="3.50.50.60">
    <property type="entry name" value="FAD/NAD(P)-binding domain"/>
    <property type="match status" value="1"/>
</dbReference>
<keyword evidence="9" id="KW-0560">Oxidoreductase</keyword>
<accession>A0ABW5GCI3</accession>
<evidence type="ECO:0000256" key="10">
    <source>
        <dbReference type="ARBA" id="ARBA00023033"/>
    </source>
</evidence>
<evidence type="ECO:0000256" key="4">
    <source>
        <dbReference type="ARBA" id="ARBA00013076"/>
    </source>
</evidence>
<evidence type="ECO:0000256" key="3">
    <source>
        <dbReference type="ARBA" id="ARBA00007588"/>
    </source>
</evidence>
<gene>
    <name evidence="16" type="ORF">ACFSYJ_09350</name>
</gene>
<dbReference type="Pfam" id="PF13434">
    <property type="entry name" value="Lys_Orn_oxgnase"/>
    <property type="match status" value="1"/>
</dbReference>
<evidence type="ECO:0000256" key="13">
    <source>
        <dbReference type="ARBA" id="ARBA00032493"/>
    </source>
</evidence>
<dbReference type="InterPro" id="IPR036188">
    <property type="entry name" value="FAD/NAD-bd_sf"/>
</dbReference>
<dbReference type="Proteomes" id="UP001597419">
    <property type="component" value="Unassembled WGS sequence"/>
</dbReference>
<keyword evidence="7" id="KW-0274">FAD</keyword>
<evidence type="ECO:0000256" key="11">
    <source>
        <dbReference type="ARBA" id="ARBA00029939"/>
    </source>
</evidence>
<dbReference type="PANTHER" id="PTHR42802">
    <property type="entry name" value="MONOOXYGENASE"/>
    <property type="match status" value="1"/>
</dbReference>
<comment type="pathway">
    <text evidence="2">Siderophore biosynthesis.</text>
</comment>
<evidence type="ECO:0000256" key="12">
    <source>
        <dbReference type="ARBA" id="ARBA00031158"/>
    </source>
</evidence>
<evidence type="ECO:0000256" key="6">
    <source>
        <dbReference type="ARBA" id="ARBA00022630"/>
    </source>
</evidence>
<evidence type="ECO:0000256" key="9">
    <source>
        <dbReference type="ARBA" id="ARBA00023002"/>
    </source>
</evidence>
<name>A0ABW5GCI3_9PSEU</name>
<evidence type="ECO:0000256" key="8">
    <source>
        <dbReference type="ARBA" id="ARBA00022857"/>
    </source>
</evidence>
<keyword evidence="17" id="KW-1185">Reference proteome</keyword>